<accession>A0A0K8VYH6</accession>
<dbReference type="Pfam" id="PF15952">
    <property type="entry name" value="ESM4"/>
    <property type="match status" value="1"/>
</dbReference>
<protein>
    <submittedName>
        <fullName evidence="2">Enhancer of split M2 protein</fullName>
    </submittedName>
</protein>
<evidence type="ECO:0000313" key="2">
    <source>
        <dbReference type="EMBL" id="JAI43896.1"/>
    </source>
</evidence>
<dbReference type="EMBL" id="GDHF01008418">
    <property type="protein sequence ID" value="JAI43896.1"/>
    <property type="molecule type" value="Transcribed_RNA"/>
</dbReference>
<name>A0A0K8VYH6_BACLA</name>
<gene>
    <name evidence="2" type="primary">m2_1</name>
    <name evidence="1" type="synonym">m2_0</name>
    <name evidence="2" type="ORF">c0_g2_i1</name>
    <name evidence="1" type="ORF">c0_g2_i2</name>
</gene>
<dbReference type="AlphaFoldDB" id="A0A0K8VYH6"/>
<organism evidence="2">
    <name type="scientific">Bactrocera latifrons</name>
    <name type="common">Malaysian fruit fly</name>
    <name type="synonym">Chaetodacus latifrons</name>
    <dbReference type="NCBI Taxonomy" id="174628"/>
    <lineage>
        <taxon>Eukaryota</taxon>
        <taxon>Metazoa</taxon>
        <taxon>Ecdysozoa</taxon>
        <taxon>Arthropoda</taxon>
        <taxon>Hexapoda</taxon>
        <taxon>Insecta</taxon>
        <taxon>Pterygota</taxon>
        <taxon>Neoptera</taxon>
        <taxon>Endopterygota</taxon>
        <taxon>Diptera</taxon>
        <taxon>Brachycera</taxon>
        <taxon>Muscomorpha</taxon>
        <taxon>Tephritoidea</taxon>
        <taxon>Tephritidae</taxon>
        <taxon>Bactrocera</taxon>
        <taxon>Bactrocera</taxon>
    </lineage>
</organism>
<evidence type="ECO:0000313" key="1">
    <source>
        <dbReference type="EMBL" id="JAI18753.1"/>
    </source>
</evidence>
<dbReference type="InterPro" id="IPR029686">
    <property type="entry name" value="Malpha/m4/m2"/>
</dbReference>
<reference evidence="2" key="1">
    <citation type="submission" date="2015-06" db="EMBL/GenBank/DDBJ databases">
        <authorList>
            <person name="Hoefler B.C."/>
            <person name="Straight P.D."/>
        </authorList>
    </citation>
    <scope>NUCLEOTIDE SEQUENCE</scope>
</reference>
<dbReference type="EMBL" id="GDHF01033561">
    <property type="protein sequence ID" value="JAI18753.1"/>
    <property type="molecule type" value="Transcribed_RNA"/>
</dbReference>
<dbReference type="OrthoDB" id="7985510at2759"/>
<proteinExistence type="predicted"/>
<dbReference type="GO" id="GO:0007423">
    <property type="term" value="P:sensory organ development"/>
    <property type="evidence" value="ECO:0007669"/>
    <property type="project" value="InterPro"/>
</dbReference>
<dbReference type="GO" id="GO:0007219">
    <property type="term" value="P:Notch signaling pathway"/>
    <property type="evidence" value="ECO:0007669"/>
    <property type="project" value="InterPro"/>
</dbReference>
<sequence>MYTDTKNLAHQLADMSLTSAANTTLTPTAPTEKSKRKLCKIWRPLLRLMARKRNSSHTTANSSWHATSLHPNNVHLNNTIPTKAHANSDSEDWPTAHIEDYASLMRKMSLKEQCNHGTGEAASTRAVPEWERPCQASAKYATTVISSASIEKTPASTCAHCVYGRNCQHEQFHHHICDAATQATNTTAPTSTSTTAAYNTAGAPHWPTMPEGTATLSQHALTELPIQYMHTDDGTFFWTNAQEKIDDDLLTAWLCQSWRQLPLQAALL</sequence>